<name>A0A173WIA7_9FIRM</name>
<evidence type="ECO:0000313" key="5">
    <source>
        <dbReference type="Proteomes" id="UP000095651"/>
    </source>
</evidence>
<dbReference type="Proteomes" id="UP000261257">
    <property type="component" value="Unassembled WGS sequence"/>
</dbReference>
<feature type="domain" description="HMA" evidence="2">
    <location>
        <begin position="1"/>
        <end position="69"/>
    </location>
</feature>
<protein>
    <submittedName>
        <fullName evidence="3">Cation transport ATPase</fullName>
        <ecNumber evidence="3">3.6.3.3</ecNumber>
    </submittedName>
    <submittedName>
        <fullName evidence="4">Heavy metal transporter</fullName>
    </submittedName>
</protein>
<dbReference type="PROSITE" id="PS01047">
    <property type="entry name" value="HMA_1"/>
    <property type="match status" value="1"/>
</dbReference>
<dbReference type="EMBL" id="CYZE01000001">
    <property type="protein sequence ID" value="CUN39223.1"/>
    <property type="molecule type" value="Genomic_DNA"/>
</dbReference>
<organism evidence="3 5">
    <name type="scientific">Hungatella hathewayi</name>
    <dbReference type="NCBI Taxonomy" id="154046"/>
    <lineage>
        <taxon>Bacteria</taxon>
        <taxon>Bacillati</taxon>
        <taxon>Bacillota</taxon>
        <taxon>Clostridia</taxon>
        <taxon>Lachnospirales</taxon>
        <taxon>Lachnospiraceae</taxon>
        <taxon>Hungatella</taxon>
    </lineage>
</organism>
<accession>A0A173WIA7</accession>
<evidence type="ECO:0000313" key="3">
    <source>
        <dbReference type="EMBL" id="CUN39223.1"/>
    </source>
</evidence>
<evidence type="ECO:0000256" key="1">
    <source>
        <dbReference type="ARBA" id="ARBA00022723"/>
    </source>
</evidence>
<dbReference type="Pfam" id="PF00403">
    <property type="entry name" value="HMA"/>
    <property type="match status" value="1"/>
</dbReference>
<evidence type="ECO:0000259" key="2">
    <source>
        <dbReference type="PROSITE" id="PS50846"/>
    </source>
</evidence>
<evidence type="ECO:0000313" key="4">
    <source>
        <dbReference type="EMBL" id="RGL92972.1"/>
    </source>
</evidence>
<sequence>MKKTFKLSDLDCAHCAAKIEGAVKKISGVTNVEVNFLSQKMVLEAADDRFQEIVDEAVKLIKKIEPDVTVKKI</sequence>
<dbReference type="SUPFAM" id="SSF55008">
    <property type="entry name" value="HMA, heavy metal-associated domain"/>
    <property type="match status" value="1"/>
</dbReference>
<dbReference type="GO" id="GO:0016787">
    <property type="term" value="F:hydrolase activity"/>
    <property type="evidence" value="ECO:0007669"/>
    <property type="project" value="UniProtKB-KW"/>
</dbReference>
<proteinExistence type="predicted"/>
<keyword evidence="3" id="KW-0378">Hydrolase</keyword>
<dbReference type="EC" id="3.6.3.3" evidence="3"/>
<reference evidence="4 6" key="2">
    <citation type="submission" date="2018-08" db="EMBL/GenBank/DDBJ databases">
        <title>A genome reference for cultivated species of the human gut microbiota.</title>
        <authorList>
            <person name="Zou Y."/>
            <person name="Xue W."/>
            <person name="Luo G."/>
        </authorList>
    </citation>
    <scope>NUCLEOTIDE SEQUENCE [LARGE SCALE GENOMIC DNA]</scope>
    <source>
        <strain evidence="4 6">TF05-11AC</strain>
    </source>
</reference>
<evidence type="ECO:0000313" key="6">
    <source>
        <dbReference type="Proteomes" id="UP000261257"/>
    </source>
</evidence>
<dbReference type="InterPro" id="IPR006121">
    <property type="entry name" value="HMA_dom"/>
</dbReference>
<dbReference type="InterPro" id="IPR036163">
    <property type="entry name" value="HMA_dom_sf"/>
</dbReference>
<dbReference type="EMBL" id="QSSQ01000061">
    <property type="protein sequence ID" value="RGL92972.1"/>
    <property type="molecule type" value="Genomic_DNA"/>
</dbReference>
<keyword evidence="1" id="KW-0479">Metal-binding</keyword>
<dbReference type="Gene3D" id="3.30.70.100">
    <property type="match status" value="1"/>
</dbReference>
<dbReference type="CDD" id="cd00371">
    <property type="entry name" value="HMA"/>
    <property type="match status" value="1"/>
</dbReference>
<gene>
    <name evidence="3" type="primary">cadA_1</name>
    <name evidence="4" type="ORF">DXC39_31225</name>
    <name evidence="3" type="ORF">ERS852407_00043</name>
</gene>
<reference evidence="3 5" key="1">
    <citation type="submission" date="2015-09" db="EMBL/GenBank/DDBJ databases">
        <authorList>
            <consortium name="Pathogen Informatics"/>
        </authorList>
    </citation>
    <scope>NUCLEOTIDE SEQUENCE [LARGE SCALE GENOMIC DNA]</scope>
    <source>
        <strain evidence="3 5">2789STDY5608850</strain>
    </source>
</reference>
<dbReference type="Proteomes" id="UP000095651">
    <property type="component" value="Unassembled WGS sequence"/>
</dbReference>
<dbReference type="GO" id="GO:0046872">
    <property type="term" value="F:metal ion binding"/>
    <property type="evidence" value="ECO:0007669"/>
    <property type="project" value="UniProtKB-KW"/>
</dbReference>
<dbReference type="AlphaFoldDB" id="A0A173WIA7"/>
<dbReference type="RefSeq" id="WP_055652530.1">
    <property type="nucleotide sequence ID" value="NZ_CABIXC010000001.1"/>
</dbReference>
<dbReference type="PROSITE" id="PS50846">
    <property type="entry name" value="HMA_2"/>
    <property type="match status" value="1"/>
</dbReference>
<dbReference type="InterPro" id="IPR017969">
    <property type="entry name" value="Heavy-metal-associated_CS"/>
</dbReference>